<dbReference type="InterPro" id="IPR003593">
    <property type="entry name" value="AAA+_ATPase"/>
</dbReference>
<keyword evidence="6" id="KW-1133">Transmembrane helix</keyword>
<dbReference type="GO" id="GO:0016020">
    <property type="term" value="C:membrane"/>
    <property type="evidence" value="ECO:0007669"/>
    <property type="project" value="UniProtKB-SubCell"/>
</dbReference>
<evidence type="ECO:0000256" key="3">
    <source>
        <dbReference type="ARBA" id="ARBA00022692"/>
    </source>
</evidence>
<dbReference type="InterPro" id="IPR027417">
    <property type="entry name" value="P-loop_NTPase"/>
</dbReference>
<dbReference type="InterPro" id="IPR017871">
    <property type="entry name" value="ABC_transporter-like_CS"/>
</dbReference>
<dbReference type="CDD" id="cd03233">
    <property type="entry name" value="ABCG_PDR_domain1"/>
    <property type="match status" value="1"/>
</dbReference>
<name>B8A985_ORYSI</name>
<keyword evidence="7" id="KW-0472">Membrane</keyword>
<sequence length="500" mass="55461">MAPILCSFVKNRSRSVAAALQGNAWVTDIRGGLSIQAIAEYLAIWDLVQGVFLDTSSLATSPMVSTNEHLVGVTGDDHERFLLRIKNRFDRVGLELPTIEVRAEGLAVEAEAYTWRSPAAPTVFTSMGNTLLALANAMHVLPITWKTKYTILHETNAIIKPCRMTLLLGSAGSGKSTLLKALSGKLDRRLQATRHSNTQSSVPASKLTCTHKALQVSGRVTYNGHGMEQFVPERTAAYISQEDLHAGEMTVRETLAFSARCLGTGDRQDTLVGNDMARGISGGQRKRVTIGEILIGPARALFMDDISTGLDSSTAFQIVNFLRQMVHILGETAVISLLQPSHEMYDLFDDIIFLSEGHIVYQGPKEKAVDFFESLGFICPHRKAIADFLLEVTSRKDQQQYWSREDEPYRYFTVERFSEAFHTGQTITKVLEVPLERNLSSLSALETSKYGVRKRKLVKAIFSREFRLLRRNPSVYIVNCVNQVAQLCAVSLSSLDTVPT</sequence>
<dbReference type="EMBL" id="CM000126">
    <property type="protein sequence ID" value="EEC70764.1"/>
    <property type="molecule type" value="Genomic_DNA"/>
</dbReference>
<dbReference type="PROSITE" id="PS50893">
    <property type="entry name" value="ABC_TRANSPORTER_2"/>
    <property type="match status" value="1"/>
</dbReference>
<dbReference type="PANTHER" id="PTHR19241">
    <property type="entry name" value="ATP-BINDING CASSETTE TRANSPORTER"/>
    <property type="match status" value="1"/>
</dbReference>
<gene>
    <name evidence="9" type="ORF">OsI_02184</name>
</gene>
<evidence type="ECO:0000313" key="10">
    <source>
        <dbReference type="Proteomes" id="UP000007015"/>
    </source>
</evidence>
<dbReference type="GO" id="GO:0140359">
    <property type="term" value="F:ABC-type transporter activity"/>
    <property type="evidence" value="ECO:0007669"/>
    <property type="project" value="InterPro"/>
</dbReference>
<keyword evidence="4" id="KW-0547">Nucleotide-binding</keyword>
<dbReference type="InterPro" id="IPR043926">
    <property type="entry name" value="ABCG_dom"/>
</dbReference>
<dbReference type="Pfam" id="PF00005">
    <property type="entry name" value="ABC_tran"/>
    <property type="match status" value="1"/>
</dbReference>
<dbReference type="GO" id="GO:0005524">
    <property type="term" value="F:ATP binding"/>
    <property type="evidence" value="ECO:0007669"/>
    <property type="project" value="UniProtKB-KW"/>
</dbReference>
<dbReference type="OMA" id="DNANLYK"/>
<dbReference type="PROSITE" id="PS00211">
    <property type="entry name" value="ABC_TRANSPORTER_1"/>
    <property type="match status" value="1"/>
</dbReference>
<evidence type="ECO:0000256" key="7">
    <source>
        <dbReference type="ARBA" id="ARBA00023136"/>
    </source>
</evidence>
<evidence type="ECO:0000256" key="2">
    <source>
        <dbReference type="ARBA" id="ARBA00022448"/>
    </source>
</evidence>
<evidence type="ECO:0000256" key="5">
    <source>
        <dbReference type="ARBA" id="ARBA00022840"/>
    </source>
</evidence>
<reference evidence="9 10" key="1">
    <citation type="journal article" date="2005" name="PLoS Biol.">
        <title>The genomes of Oryza sativa: a history of duplications.</title>
        <authorList>
            <person name="Yu J."/>
            <person name="Wang J."/>
            <person name="Lin W."/>
            <person name="Li S."/>
            <person name="Li H."/>
            <person name="Zhou J."/>
            <person name="Ni P."/>
            <person name="Dong W."/>
            <person name="Hu S."/>
            <person name="Zeng C."/>
            <person name="Zhang J."/>
            <person name="Zhang Y."/>
            <person name="Li R."/>
            <person name="Xu Z."/>
            <person name="Li S."/>
            <person name="Li X."/>
            <person name="Zheng H."/>
            <person name="Cong L."/>
            <person name="Lin L."/>
            <person name="Yin J."/>
            <person name="Geng J."/>
            <person name="Li G."/>
            <person name="Shi J."/>
            <person name="Liu J."/>
            <person name="Lv H."/>
            <person name="Li J."/>
            <person name="Wang J."/>
            <person name="Deng Y."/>
            <person name="Ran L."/>
            <person name="Shi X."/>
            <person name="Wang X."/>
            <person name="Wu Q."/>
            <person name="Li C."/>
            <person name="Ren X."/>
            <person name="Wang J."/>
            <person name="Wang X."/>
            <person name="Li D."/>
            <person name="Liu D."/>
            <person name="Zhang X."/>
            <person name="Ji Z."/>
            <person name="Zhao W."/>
            <person name="Sun Y."/>
            <person name="Zhang Z."/>
            <person name="Bao J."/>
            <person name="Han Y."/>
            <person name="Dong L."/>
            <person name="Ji J."/>
            <person name="Chen P."/>
            <person name="Wu S."/>
            <person name="Liu J."/>
            <person name="Xiao Y."/>
            <person name="Bu D."/>
            <person name="Tan J."/>
            <person name="Yang L."/>
            <person name="Ye C."/>
            <person name="Zhang J."/>
            <person name="Xu J."/>
            <person name="Zhou Y."/>
            <person name="Yu Y."/>
            <person name="Zhang B."/>
            <person name="Zhuang S."/>
            <person name="Wei H."/>
            <person name="Liu B."/>
            <person name="Lei M."/>
            <person name="Yu H."/>
            <person name="Li Y."/>
            <person name="Xu H."/>
            <person name="Wei S."/>
            <person name="He X."/>
            <person name="Fang L."/>
            <person name="Zhang Z."/>
            <person name="Zhang Y."/>
            <person name="Huang X."/>
            <person name="Su Z."/>
            <person name="Tong W."/>
            <person name="Li J."/>
            <person name="Tong Z."/>
            <person name="Li S."/>
            <person name="Ye J."/>
            <person name="Wang L."/>
            <person name="Fang L."/>
            <person name="Lei T."/>
            <person name="Chen C."/>
            <person name="Chen H."/>
            <person name="Xu Z."/>
            <person name="Li H."/>
            <person name="Huang H."/>
            <person name="Zhang F."/>
            <person name="Xu H."/>
            <person name="Li N."/>
            <person name="Zhao C."/>
            <person name="Li S."/>
            <person name="Dong L."/>
            <person name="Huang Y."/>
            <person name="Li L."/>
            <person name="Xi Y."/>
            <person name="Qi Q."/>
            <person name="Li W."/>
            <person name="Zhang B."/>
            <person name="Hu W."/>
            <person name="Zhang Y."/>
            <person name="Tian X."/>
            <person name="Jiao Y."/>
            <person name="Liang X."/>
            <person name="Jin J."/>
            <person name="Gao L."/>
            <person name="Zheng W."/>
            <person name="Hao B."/>
            <person name="Liu S."/>
            <person name="Wang W."/>
            <person name="Yuan L."/>
            <person name="Cao M."/>
            <person name="McDermott J."/>
            <person name="Samudrala R."/>
            <person name="Wang J."/>
            <person name="Wong G.K."/>
            <person name="Yang H."/>
        </authorList>
    </citation>
    <scope>NUCLEOTIDE SEQUENCE [LARGE SCALE GENOMIC DNA]</scope>
    <source>
        <strain evidence="10">cv. 93-11</strain>
    </source>
</reference>
<keyword evidence="2" id="KW-0813">Transport</keyword>
<dbReference type="GO" id="GO:0016887">
    <property type="term" value="F:ATP hydrolysis activity"/>
    <property type="evidence" value="ECO:0007669"/>
    <property type="project" value="InterPro"/>
</dbReference>
<accession>B8A985</accession>
<evidence type="ECO:0000256" key="4">
    <source>
        <dbReference type="ARBA" id="ARBA00022741"/>
    </source>
</evidence>
<dbReference type="Gene3D" id="3.40.50.300">
    <property type="entry name" value="P-loop containing nucleotide triphosphate hydrolases"/>
    <property type="match status" value="1"/>
</dbReference>
<organism evidence="9 10">
    <name type="scientific">Oryza sativa subsp. indica</name>
    <name type="common">Rice</name>
    <dbReference type="NCBI Taxonomy" id="39946"/>
    <lineage>
        <taxon>Eukaryota</taxon>
        <taxon>Viridiplantae</taxon>
        <taxon>Streptophyta</taxon>
        <taxon>Embryophyta</taxon>
        <taxon>Tracheophyta</taxon>
        <taxon>Spermatophyta</taxon>
        <taxon>Magnoliopsida</taxon>
        <taxon>Liliopsida</taxon>
        <taxon>Poales</taxon>
        <taxon>Poaceae</taxon>
        <taxon>BOP clade</taxon>
        <taxon>Oryzoideae</taxon>
        <taxon>Oryzeae</taxon>
        <taxon>Oryzinae</taxon>
        <taxon>Oryza</taxon>
        <taxon>Oryza sativa</taxon>
    </lineage>
</organism>
<keyword evidence="5" id="KW-0067">ATP-binding</keyword>
<dbReference type="HOGENOM" id="CLU_545624_0_0_1"/>
<dbReference type="SMART" id="SM00382">
    <property type="entry name" value="AAA"/>
    <property type="match status" value="1"/>
</dbReference>
<dbReference type="Gramene" id="BGIOSGA001529-TA">
    <property type="protein sequence ID" value="BGIOSGA001529-PA"/>
    <property type="gene ID" value="BGIOSGA001529"/>
</dbReference>
<evidence type="ECO:0000256" key="1">
    <source>
        <dbReference type="ARBA" id="ARBA00004141"/>
    </source>
</evidence>
<dbReference type="InterPro" id="IPR034001">
    <property type="entry name" value="ABCG_PDR_1"/>
</dbReference>
<dbReference type="SUPFAM" id="SSF52540">
    <property type="entry name" value="P-loop containing nucleoside triphosphate hydrolases"/>
    <property type="match status" value="1"/>
</dbReference>
<evidence type="ECO:0000259" key="8">
    <source>
        <dbReference type="PROSITE" id="PS50893"/>
    </source>
</evidence>
<evidence type="ECO:0000313" key="9">
    <source>
        <dbReference type="EMBL" id="EEC70764.1"/>
    </source>
</evidence>
<evidence type="ECO:0000256" key="6">
    <source>
        <dbReference type="ARBA" id="ARBA00022989"/>
    </source>
</evidence>
<keyword evidence="10" id="KW-1185">Reference proteome</keyword>
<dbReference type="InterPro" id="IPR003439">
    <property type="entry name" value="ABC_transporter-like_ATP-bd"/>
</dbReference>
<dbReference type="AlphaFoldDB" id="B8A985"/>
<keyword evidence="3" id="KW-0812">Transmembrane</keyword>
<proteinExistence type="predicted"/>
<feature type="domain" description="ABC transporter" evidence="8">
    <location>
        <begin position="132"/>
        <end position="381"/>
    </location>
</feature>
<comment type="subcellular location">
    <subcellularLocation>
        <location evidence="1">Membrane</location>
        <topology evidence="1">Multi-pass membrane protein</topology>
    </subcellularLocation>
</comment>
<protein>
    <recommendedName>
        <fullName evidence="8">ABC transporter domain-containing protein</fullName>
    </recommendedName>
</protein>
<dbReference type="STRING" id="39946.B8A985"/>
<dbReference type="Proteomes" id="UP000007015">
    <property type="component" value="Chromosome 1"/>
</dbReference>
<dbReference type="Pfam" id="PF19055">
    <property type="entry name" value="ABC2_membrane_7"/>
    <property type="match status" value="1"/>
</dbReference>